<feature type="signal peptide" evidence="2">
    <location>
        <begin position="1"/>
        <end position="25"/>
    </location>
</feature>
<evidence type="ECO:0000313" key="3">
    <source>
        <dbReference type="EMBL" id="MBW31943.1"/>
    </source>
</evidence>
<name>A0A2M3ZTW4_9DIPT</name>
<feature type="region of interest" description="Disordered" evidence="1">
    <location>
        <begin position="54"/>
        <end position="75"/>
    </location>
</feature>
<sequence>MFWPERTPIIANAMAMIVLCPMCVARLCGRPWTIPNAPACNAWLLTVSMDDITGSKPNHRAKPRGFNAVSESREE</sequence>
<keyword evidence="2" id="KW-0732">Signal</keyword>
<evidence type="ECO:0000256" key="1">
    <source>
        <dbReference type="SAM" id="MobiDB-lite"/>
    </source>
</evidence>
<reference evidence="3" key="1">
    <citation type="submission" date="2018-01" db="EMBL/GenBank/DDBJ databases">
        <title>An insight into the sialome of Amazonian anophelines.</title>
        <authorList>
            <person name="Ribeiro J.M."/>
            <person name="Scarpassa V."/>
            <person name="Calvo E."/>
        </authorList>
    </citation>
    <scope>NUCLEOTIDE SEQUENCE</scope>
    <source>
        <tissue evidence="3">Salivary glands</tissue>
    </source>
</reference>
<evidence type="ECO:0000256" key="2">
    <source>
        <dbReference type="SAM" id="SignalP"/>
    </source>
</evidence>
<proteinExistence type="predicted"/>
<protein>
    <submittedName>
        <fullName evidence="3">Putative secreted peptide</fullName>
    </submittedName>
</protein>
<feature type="chain" id="PRO_5014928091" evidence="2">
    <location>
        <begin position="26"/>
        <end position="75"/>
    </location>
</feature>
<dbReference type="AlphaFoldDB" id="A0A2M3ZTW4"/>
<organism evidence="3">
    <name type="scientific">Anopheles braziliensis</name>
    <dbReference type="NCBI Taxonomy" id="58242"/>
    <lineage>
        <taxon>Eukaryota</taxon>
        <taxon>Metazoa</taxon>
        <taxon>Ecdysozoa</taxon>
        <taxon>Arthropoda</taxon>
        <taxon>Hexapoda</taxon>
        <taxon>Insecta</taxon>
        <taxon>Pterygota</taxon>
        <taxon>Neoptera</taxon>
        <taxon>Endopterygota</taxon>
        <taxon>Diptera</taxon>
        <taxon>Nematocera</taxon>
        <taxon>Culicoidea</taxon>
        <taxon>Culicidae</taxon>
        <taxon>Anophelinae</taxon>
        <taxon>Anopheles</taxon>
    </lineage>
</organism>
<accession>A0A2M3ZTW4</accession>
<dbReference type="EMBL" id="GGFM01011192">
    <property type="protein sequence ID" value="MBW31943.1"/>
    <property type="molecule type" value="Transcribed_RNA"/>
</dbReference>